<organism evidence="1">
    <name type="scientific">candidate division WOR-3 bacterium</name>
    <dbReference type="NCBI Taxonomy" id="2052148"/>
    <lineage>
        <taxon>Bacteria</taxon>
        <taxon>Bacteria division WOR-3</taxon>
    </lineage>
</organism>
<evidence type="ECO:0008006" key="2">
    <source>
        <dbReference type="Google" id="ProtNLM"/>
    </source>
</evidence>
<gene>
    <name evidence="1" type="ORF">ENX68_01535</name>
</gene>
<evidence type="ECO:0000313" key="1">
    <source>
        <dbReference type="EMBL" id="HGE77666.1"/>
    </source>
</evidence>
<protein>
    <recommendedName>
        <fullName evidence="2">Outer membrane protein beta-barrel domain-containing protein</fullName>
    </recommendedName>
</protein>
<sequence>MQRGIFALLSIIALVCGFDMTGRIGMGLGFSPDVYQESANELIALSVVDLAVTRIGLNSKLVIEPVFQFTLKNAMDNTNVYFTISGLGNFVMKGHQKTNLYAKAGLGFMLFSPGGGEETIFGFNLPFGFGLEHFVSEHFSLNLAALSGFTFISNPPEGGDTYMEVKFGNAKPFAFYMVWYY</sequence>
<proteinExistence type="predicted"/>
<dbReference type="EMBL" id="DTOZ01000046">
    <property type="protein sequence ID" value="HGE77666.1"/>
    <property type="molecule type" value="Genomic_DNA"/>
</dbReference>
<dbReference type="SUPFAM" id="SSF56925">
    <property type="entry name" value="OMPA-like"/>
    <property type="match status" value="1"/>
</dbReference>
<dbReference type="AlphaFoldDB" id="A0A7V3VTE0"/>
<dbReference type="InterPro" id="IPR011250">
    <property type="entry name" value="OMP/PagP_B-barrel"/>
</dbReference>
<name>A0A7V3VTE0_UNCW3</name>
<comment type="caution">
    <text evidence="1">The sequence shown here is derived from an EMBL/GenBank/DDBJ whole genome shotgun (WGS) entry which is preliminary data.</text>
</comment>
<accession>A0A7V3VTE0</accession>
<reference evidence="1" key="1">
    <citation type="journal article" date="2020" name="mSystems">
        <title>Genome- and Community-Level Interaction Insights into Carbon Utilization and Element Cycling Functions of Hydrothermarchaeota in Hydrothermal Sediment.</title>
        <authorList>
            <person name="Zhou Z."/>
            <person name="Liu Y."/>
            <person name="Xu W."/>
            <person name="Pan J."/>
            <person name="Luo Z.H."/>
            <person name="Li M."/>
        </authorList>
    </citation>
    <scope>NUCLEOTIDE SEQUENCE [LARGE SCALE GENOMIC DNA]</scope>
    <source>
        <strain evidence="1">SpSt-961</strain>
    </source>
</reference>